<name>A0A0Q3GR06_BRADI</name>
<evidence type="ECO:0000313" key="2">
    <source>
        <dbReference type="EnsemblPlants" id="KQK13352"/>
    </source>
</evidence>
<organism evidence="1">
    <name type="scientific">Brachypodium distachyon</name>
    <name type="common">Purple false brome</name>
    <name type="synonym">Trachynia distachya</name>
    <dbReference type="NCBI Taxonomy" id="15368"/>
    <lineage>
        <taxon>Eukaryota</taxon>
        <taxon>Viridiplantae</taxon>
        <taxon>Streptophyta</taxon>
        <taxon>Embryophyta</taxon>
        <taxon>Tracheophyta</taxon>
        <taxon>Spermatophyta</taxon>
        <taxon>Magnoliopsida</taxon>
        <taxon>Liliopsida</taxon>
        <taxon>Poales</taxon>
        <taxon>Poaceae</taxon>
        <taxon>BOP clade</taxon>
        <taxon>Pooideae</taxon>
        <taxon>Stipodae</taxon>
        <taxon>Brachypodieae</taxon>
        <taxon>Brachypodium</taxon>
    </lineage>
</organism>
<reference evidence="1 2" key="1">
    <citation type="journal article" date="2010" name="Nature">
        <title>Genome sequencing and analysis of the model grass Brachypodium distachyon.</title>
        <authorList>
            <consortium name="International Brachypodium Initiative"/>
        </authorList>
    </citation>
    <scope>NUCLEOTIDE SEQUENCE [LARGE SCALE GENOMIC DNA]</scope>
    <source>
        <strain evidence="1 2">Bd21</strain>
    </source>
</reference>
<sequence>MECLAGEYMTCPSTGCDKLAPACNCCVASEERCTIYLKNGEVKKCT</sequence>
<dbReference type="Proteomes" id="UP000008810">
    <property type="component" value="Chromosome 1"/>
</dbReference>
<gene>
    <name evidence="1" type="ORF">BRADI_1g09583v3</name>
</gene>
<dbReference type="SUPFAM" id="SSF100897">
    <property type="entry name" value="Plant proteinase inhibitors"/>
    <property type="match status" value="1"/>
</dbReference>
<reference evidence="1" key="2">
    <citation type="submission" date="2017-06" db="EMBL/GenBank/DDBJ databases">
        <title>WGS assembly of Brachypodium distachyon.</title>
        <authorList>
            <consortium name="The International Brachypodium Initiative"/>
            <person name="Lucas S."/>
            <person name="Harmon-Smith M."/>
            <person name="Lail K."/>
            <person name="Tice H."/>
            <person name="Grimwood J."/>
            <person name="Bruce D."/>
            <person name="Barry K."/>
            <person name="Shu S."/>
            <person name="Lindquist E."/>
            <person name="Wang M."/>
            <person name="Pitluck S."/>
            <person name="Vogel J.P."/>
            <person name="Garvin D.F."/>
            <person name="Mockler T.C."/>
            <person name="Schmutz J."/>
            <person name="Rokhsar D."/>
            <person name="Bevan M.W."/>
        </authorList>
    </citation>
    <scope>NUCLEOTIDE SEQUENCE</scope>
    <source>
        <strain evidence="1">Bd21</strain>
    </source>
</reference>
<evidence type="ECO:0000313" key="1">
    <source>
        <dbReference type="EMBL" id="KQK13352.1"/>
    </source>
</evidence>
<dbReference type="InterPro" id="IPR003465">
    <property type="entry name" value="Prot_inh_I20"/>
</dbReference>
<dbReference type="Gramene" id="KQK13352">
    <property type="protein sequence ID" value="KQK13352"/>
    <property type="gene ID" value="BRADI_1g09583v3"/>
</dbReference>
<dbReference type="EnsemblPlants" id="KQK13352">
    <property type="protein sequence ID" value="KQK13352"/>
    <property type="gene ID" value="BRADI_1g09583v3"/>
</dbReference>
<dbReference type="EMBL" id="CM000880">
    <property type="protein sequence ID" value="KQK13352.1"/>
    <property type="molecule type" value="Genomic_DNA"/>
</dbReference>
<dbReference type="Gene3D" id="3.30.60.30">
    <property type="match status" value="1"/>
</dbReference>
<protein>
    <submittedName>
        <fullName evidence="1 2">Uncharacterized protein</fullName>
    </submittedName>
</protein>
<keyword evidence="3" id="KW-1185">Reference proteome</keyword>
<dbReference type="OrthoDB" id="1539471at2759"/>
<dbReference type="AlphaFoldDB" id="A0A0Q3GR06"/>
<dbReference type="Pfam" id="PF02428">
    <property type="entry name" value="Prot_inhib_II"/>
    <property type="match status" value="1"/>
</dbReference>
<dbReference type="GO" id="GO:0004867">
    <property type="term" value="F:serine-type endopeptidase inhibitor activity"/>
    <property type="evidence" value="ECO:0007669"/>
    <property type="project" value="InterPro"/>
</dbReference>
<evidence type="ECO:0000313" key="3">
    <source>
        <dbReference type="Proteomes" id="UP000008810"/>
    </source>
</evidence>
<accession>A0A0Q3GR06</accession>
<reference evidence="2" key="3">
    <citation type="submission" date="2018-08" db="UniProtKB">
        <authorList>
            <consortium name="EnsemblPlants"/>
        </authorList>
    </citation>
    <scope>IDENTIFICATION</scope>
    <source>
        <strain evidence="2">cv. Bd21</strain>
    </source>
</reference>
<proteinExistence type="predicted"/>
<dbReference type="InParanoid" id="A0A0Q3GR06"/>